<dbReference type="GO" id="GO:0015808">
    <property type="term" value="P:L-alanine transport"/>
    <property type="evidence" value="ECO:0007669"/>
    <property type="project" value="TreeGrafter"/>
</dbReference>
<dbReference type="GO" id="GO:1903806">
    <property type="term" value="P:L-isoleucine import across plasma membrane"/>
    <property type="evidence" value="ECO:0007669"/>
    <property type="project" value="TreeGrafter"/>
</dbReference>
<dbReference type="eggNOG" id="COG0411">
    <property type="taxonomic scope" value="Bacteria"/>
</dbReference>
<dbReference type="InterPro" id="IPR051120">
    <property type="entry name" value="ABC_AA/LPS_Transport"/>
</dbReference>
<feature type="domain" description="ABC transporter" evidence="4">
    <location>
        <begin position="5"/>
        <end position="258"/>
    </location>
</feature>
<dbReference type="GO" id="GO:0005524">
    <property type="term" value="F:ATP binding"/>
    <property type="evidence" value="ECO:0007669"/>
    <property type="project" value="UniProtKB-KW"/>
</dbReference>
<dbReference type="InterPro" id="IPR032823">
    <property type="entry name" value="BCA_ABC_TP_C"/>
</dbReference>
<keyword evidence="2" id="KW-0547">Nucleotide-binding</keyword>
<dbReference type="Pfam" id="PF00005">
    <property type="entry name" value="ABC_tran"/>
    <property type="match status" value="1"/>
</dbReference>
<dbReference type="GO" id="GO:0042941">
    <property type="term" value="P:D-alanine transmembrane transport"/>
    <property type="evidence" value="ECO:0007669"/>
    <property type="project" value="TreeGrafter"/>
</dbReference>
<evidence type="ECO:0000256" key="1">
    <source>
        <dbReference type="ARBA" id="ARBA00022448"/>
    </source>
</evidence>
<protein>
    <submittedName>
        <fullName evidence="5">Branched-chain amino acid transport system ATP-binding protein</fullName>
    </submittedName>
</protein>
<dbReference type="GO" id="GO:0016887">
    <property type="term" value="F:ATP hydrolysis activity"/>
    <property type="evidence" value="ECO:0007669"/>
    <property type="project" value="InterPro"/>
</dbReference>
<dbReference type="InterPro" id="IPR027417">
    <property type="entry name" value="P-loop_NTPase"/>
</dbReference>
<dbReference type="AlphaFoldDB" id="X0PDK3"/>
<dbReference type="InterPro" id="IPR003439">
    <property type="entry name" value="ABC_transporter-like_ATP-bd"/>
</dbReference>
<sequence>MAVLLDVKDLTKNFGGLAAVSDVNMHLDDNELVALIGPNGAGKTTLFNLITGQTVPSAGSISLRTNNEGMQVLNGKKPYKIADMGLARTFQNIRLFKGLSVLDNVLISMTSKNKEGFISSLFRLPSFYKVEDRLRKEALDLLAIFHMEDMAETIASNMPYGAQRRLEIIRALATKPKILFLDEPAAGMNPEETAALTATIRQIQQEFGITVLLIEHDMSLVMNVAERIYVLQYGKLLAEGTPQEIQANQAVVDAYLGGGV</sequence>
<dbReference type="RefSeq" id="WP_035451831.1">
    <property type="nucleotide sequence ID" value="NZ_AZGA01000065.1"/>
</dbReference>
<dbReference type="FunFam" id="3.40.50.300:FF:000421">
    <property type="entry name" value="Branched-chain amino acid ABC transporter ATP-binding protein"/>
    <property type="match status" value="1"/>
</dbReference>
<dbReference type="EMBL" id="AZGA01000065">
    <property type="protein sequence ID" value="KRM32859.1"/>
    <property type="molecule type" value="Genomic_DNA"/>
</dbReference>
<dbReference type="Gene3D" id="3.40.50.300">
    <property type="entry name" value="P-loop containing nucleotide triphosphate hydrolases"/>
    <property type="match status" value="1"/>
</dbReference>
<dbReference type="PANTHER" id="PTHR45772">
    <property type="entry name" value="CONSERVED COMPONENT OF ABC TRANSPORTER FOR NATURAL AMINO ACIDS-RELATED"/>
    <property type="match status" value="1"/>
</dbReference>
<comment type="caution">
    <text evidence="5">The sequence shown here is derived from an EMBL/GenBank/DDBJ whole genome shotgun (WGS) entry which is preliminary data.</text>
</comment>
<dbReference type="PANTHER" id="PTHR45772:SF7">
    <property type="entry name" value="AMINO ACID ABC TRANSPORTER ATP-BINDING PROTEIN"/>
    <property type="match status" value="1"/>
</dbReference>
<evidence type="ECO:0000256" key="2">
    <source>
        <dbReference type="ARBA" id="ARBA00022741"/>
    </source>
</evidence>
<dbReference type="GO" id="GO:0005304">
    <property type="term" value="F:L-valine transmembrane transporter activity"/>
    <property type="evidence" value="ECO:0007669"/>
    <property type="project" value="TreeGrafter"/>
</dbReference>
<evidence type="ECO:0000259" key="4">
    <source>
        <dbReference type="PROSITE" id="PS50893"/>
    </source>
</evidence>
<dbReference type="GO" id="GO:1903805">
    <property type="term" value="P:L-valine import across plasma membrane"/>
    <property type="evidence" value="ECO:0007669"/>
    <property type="project" value="TreeGrafter"/>
</dbReference>
<organism evidence="5 6">
    <name type="scientific">Agrilactobacillus composti DSM 18527 = JCM 14202</name>
    <dbReference type="NCBI Taxonomy" id="1423734"/>
    <lineage>
        <taxon>Bacteria</taxon>
        <taxon>Bacillati</taxon>
        <taxon>Bacillota</taxon>
        <taxon>Bacilli</taxon>
        <taxon>Lactobacillales</taxon>
        <taxon>Lactobacillaceae</taxon>
        <taxon>Agrilactobacillus</taxon>
    </lineage>
</organism>
<dbReference type="CDD" id="cd03219">
    <property type="entry name" value="ABC_Mj1267_LivG_branched"/>
    <property type="match status" value="1"/>
</dbReference>
<dbReference type="PROSITE" id="PS50893">
    <property type="entry name" value="ABC_TRANSPORTER_2"/>
    <property type="match status" value="1"/>
</dbReference>
<keyword evidence="1" id="KW-0813">Transport</keyword>
<dbReference type="SUPFAM" id="SSF52540">
    <property type="entry name" value="P-loop containing nucleoside triphosphate hydrolases"/>
    <property type="match status" value="1"/>
</dbReference>
<keyword evidence="3 5" id="KW-0067">ATP-binding</keyword>
<dbReference type="PATRIC" id="fig|1423734.3.peg.141"/>
<dbReference type="Pfam" id="PF12399">
    <property type="entry name" value="BCA_ABC_TP_C"/>
    <property type="match status" value="1"/>
</dbReference>
<dbReference type="GO" id="GO:0005886">
    <property type="term" value="C:plasma membrane"/>
    <property type="evidence" value="ECO:0007669"/>
    <property type="project" value="TreeGrafter"/>
</dbReference>
<dbReference type="Proteomes" id="UP000051236">
    <property type="component" value="Unassembled WGS sequence"/>
</dbReference>
<dbReference type="GO" id="GO:0015188">
    <property type="term" value="F:L-isoleucine transmembrane transporter activity"/>
    <property type="evidence" value="ECO:0007669"/>
    <property type="project" value="TreeGrafter"/>
</dbReference>
<gene>
    <name evidence="5" type="ORF">FC83_GL000142</name>
</gene>
<dbReference type="OrthoDB" id="9805514at2"/>
<evidence type="ECO:0000256" key="3">
    <source>
        <dbReference type="ARBA" id="ARBA00022840"/>
    </source>
</evidence>
<proteinExistence type="predicted"/>
<dbReference type="InterPro" id="IPR003593">
    <property type="entry name" value="AAA+_ATPase"/>
</dbReference>
<evidence type="ECO:0000313" key="6">
    <source>
        <dbReference type="Proteomes" id="UP000051236"/>
    </source>
</evidence>
<name>X0PDK3_9LACO</name>
<keyword evidence="6" id="KW-1185">Reference proteome</keyword>
<dbReference type="SMART" id="SM00382">
    <property type="entry name" value="AAA"/>
    <property type="match status" value="1"/>
</dbReference>
<accession>X0PDK3</accession>
<dbReference type="GO" id="GO:0015192">
    <property type="term" value="F:L-phenylalanine transmembrane transporter activity"/>
    <property type="evidence" value="ECO:0007669"/>
    <property type="project" value="TreeGrafter"/>
</dbReference>
<reference evidence="5 6" key="1">
    <citation type="journal article" date="2015" name="Genome Announc.">
        <title>Expanding the biotechnology potential of lactobacilli through comparative genomics of 213 strains and associated genera.</title>
        <authorList>
            <person name="Sun Z."/>
            <person name="Harris H.M."/>
            <person name="McCann A."/>
            <person name="Guo C."/>
            <person name="Argimon S."/>
            <person name="Zhang W."/>
            <person name="Yang X."/>
            <person name="Jeffery I.B."/>
            <person name="Cooney J.C."/>
            <person name="Kagawa T.F."/>
            <person name="Liu W."/>
            <person name="Song Y."/>
            <person name="Salvetti E."/>
            <person name="Wrobel A."/>
            <person name="Rasinkangas P."/>
            <person name="Parkhill J."/>
            <person name="Rea M.C."/>
            <person name="O'Sullivan O."/>
            <person name="Ritari J."/>
            <person name="Douillard F.P."/>
            <person name="Paul Ross R."/>
            <person name="Yang R."/>
            <person name="Briner A.E."/>
            <person name="Felis G.E."/>
            <person name="de Vos W.M."/>
            <person name="Barrangou R."/>
            <person name="Klaenhammer T.R."/>
            <person name="Caufield P.W."/>
            <person name="Cui Y."/>
            <person name="Zhang H."/>
            <person name="O'Toole P.W."/>
        </authorList>
    </citation>
    <scope>NUCLEOTIDE SEQUENCE [LARGE SCALE GENOMIC DNA]</scope>
    <source>
        <strain evidence="5 6">DSM 18527</strain>
    </source>
</reference>
<evidence type="ECO:0000313" key="5">
    <source>
        <dbReference type="EMBL" id="KRM32859.1"/>
    </source>
</evidence>
<dbReference type="STRING" id="1423734.FC83_GL000142"/>